<evidence type="ECO:0000313" key="3">
    <source>
        <dbReference type="Proteomes" id="UP001597418"/>
    </source>
</evidence>
<organism evidence="2 3">
    <name type="scientific">Sphingobacterium populi</name>
    <dbReference type="NCBI Taxonomy" id="1812824"/>
    <lineage>
        <taxon>Bacteria</taxon>
        <taxon>Pseudomonadati</taxon>
        <taxon>Bacteroidota</taxon>
        <taxon>Sphingobacteriia</taxon>
        <taxon>Sphingobacteriales</taxon>
        <taxon>Sphingobacteriaceae</taxon>
        <taxon>Sphingobacterium</taxon>
    </lineage>
</organism>
<dbReference type="EMBL" id="JBHUMB010000014">
    <property type="protein sequence ID" value="MFD2744211.1"/>
    <property type="molecule type" value="Genomic_DNA"/>
</dbReference>
<evidence type="ECO:0008006" key="4">
    <source>
        <dbReference type="Google" id="ProtNLM"/>
    </source>
</evidence>
<evidence type="ECO:0000256" key="1">
    <source>
        <dbReference type="SAM" id="Phobius"/>
    </source>
</evidence>
<dbReference type="Proteomes" id="UP001597418">
    <property type="component" value="Unassembled WGS sequence"/>
</dbReference>
<gene>
    <name evidence="2" type="ORF">ACFSQ6_12500</name>
</gene>
<name>A0ABW5UE72_9SPHI</name>
<feature type="transmembrane region" description="Helical" evidence="1">
    <location>
        <begin position="151"/>
        <end position="173"/>
    </location>
</feature>
<keyword evidence="1" id="KW-0472">Membrane</keyword>
<comment type="caution">
    <text evidence="2">The sequence shown here is derived from an EMBL/GenBank/DDBJ whole genome shotgun (WGS) entry which is preliminary data.</text>
</comment>
<reference evidence="3" key="1">
    <citation type="journal article" date="2019" name="Int. J. Syst. Evol. Microbiol.">
        <title>The Global Catalogue of Microorganisms (GCM) 10K type strain sequencing project: providing services to taxonomists for standard genome sequencing and annotation.</title>
        <authorList>
            <consortium name="The Broad Institute Genomics Platform"/>
            <consortium name="The Broad Institute Genome Sequencing Center for Infectious Disease"/>
            <person name="Wu L."/>
            <person name="Ma J."/>
        </authorList>
    </citation>
    <scope>NUCLEOTIDE SEQUENCE [LARGE SCALE GENOMIC DNA]</scope>
    <source>
        <strain evidence="3">KCTC 42247</strain>
    </source>
</reference>
<sequence>MTTLLTGKEEISYLIRRVIEKFEYTNDQKMICNTNRENYVAVARELSTISNELPYTSKEKEHQEYTEIPVQERQMHYPQRKYDITGGQIKDVYFGLVKKPRPHLIDACYIYLYGVGRVGFAKNPVDPTLLVGEENRDDFSASTLQSPHYRWHLSTFLFLLVVLLFLGGIYMYFSQQSAADSKMWTSYQPSEEEINQITGIWMYQTGAPQTRANEAQRYRRVATNMVSIQLVNGILEIERHGATINHQGYLEFTSPGILSIHSFVERKADGSLVNPSHSLARLSPEDSVMYAISSTWSFESDDNNDVIGARNLYRKLGTGGTLRLISNTPENAACHCKIIEWDKDDGTIERFNLTYEAIKEGSVEEHLNESSLILRKPKDGVLLSAP</sequence>
<dbReference type="RefSeq" id="WP_066751193.1">
    <property type="nucleotide sequence ID" value="NZ_JBHUMB010000014.1"/>
</dbReference>
<accession>A0ABW5UE72</accession>
<keyword evidence="3" id="KW-1185">Reference proteome</keyword>
<protein>
    <recommendedName>
        <fullName evidence="4">DUF4178 domain-containing protein</fullName>
    </recommendedName>
</protein>
<evidence type="ECO:0000313" key="2">
    <source>
        <dbReference type="EMBL" id="MFD2744211.1"/>
    </source>
</evidence>
<keyword evidence="1" id="KW-1133">Transmembrane helix</keyword>
<keyword evidence="1" id="KW-0812">Transmembrane</keyword>
<proteinExistence type="predicted"/>